<gene>
    <name evidence="2" type="ORF">LSAT_V11C800407240</name>
</gene>
<protein>
    <submittedName>
        <fullName evidence="2">Uncharacterized protein</fullName>
    </submittedName>
</protein>
<organism evidence="2 3">
    <name type="scientific">Lactuca sativa</name>
    <name type="common">Garden lettuce</name>
    <dbReference type="NCBI Taxonomy" id="4236"/>
    <lineage>
        <taxon>Eukaryota</taxon>
        <taxon>Viridiplantae</taxon>
        <taxon>Streptophyta</taxon>
        <taxon>Embryophyta</taxon>
        <taxon>Tracheophyta</taxon>
        <taxon>Spermatophyta</taxon>
        <taxon>Magnoliopsida</taxon>
        <taxon>eudicotyledons</taxon>
        <taxon>Gunneridae</taxon>
        <taxon>Pentapetalae</taxon>
        <taxon>asterids</taxon>
        <taxon>campanulids</taxon>
        <taxon>Asterales</taxon>
        <taxon>Asteraceae</taxon>
        <taxon>Cichorioideae</taxon>
        <taxon>Cichorieae</taxon>
        <taxon>Lactucinae</taxon>
        <taxon>Lactuca</taxon>
    </lineage>
</organism>
<name>A0A9R1UTG9_LACSA</name>
<feature type="region of interest" description="Disordered" evidence="1">
    <location>
        <begin position="1"/>
        <end position="73"/>
    </location>
</feature>
<feature type="compositionally biased region" description="Acidic residues" evidence="1">
    <location>
        <begin position="23"/>
        <end position="72"/>
    </location>
</feature>
<sequence>MAGFHLPGDPYFLNEGNAGWLEAEPEEMIEEDLEEDPEEIDEEEEPEEEDEMEDEEEESEKEEEEEEPEEEVFSPPYIARVLVNRFGRNGPEPQQGRLPLAVHFFFARTFQWIRELGIRDKIASAINRYVTEVRRLNLPQSQIETVYIGFNKLEEYLLASFSFEGF</sequence>
<reference evidence="2 3" key="1">
    <citation type="journal article" date="2017" name="Nat. Commun.">
        <title>Genome assembly with in vitro proximity ligation data and whole-genome triplication in lettuce.</title>
        <authorList>
            <person name="Reyes-Chin-Wo S."/>
            <person name="Wang Z."/>
            <person name="Yang X."/>
            <person name="Kozik A."/>
            <person name="Arikit S."/>
            <person name="Song C."/>
            <person name="Xia L."/>
            <person name="Froenicke L."/>
            <person name="Lavelle D.O."/>
            <person name="Truco M.J."/>
            <person name="Xia R."/>
            <person name="Zhu S."/>
            <person name="Xu C."/>
            <person name="Xu H."/>
            <person name="Xu X."/>
            <person name="Cox K."/>
            <person name="Korf I."/>
            <person name="Meyers B.C."/>
            <person name="Michelmore R.W."/>
        </authorList>
    </citation>
    <scope>NUCLEOTIDE SEQUENCE [LARGE SCALE GENOMIC DNA]</scope>
    <source>
        <strain evidence="3">cv. Salinas</strain>
        <tissue evidence="2">Seedlings</tissue>
    </source>
</reference>
<dbReference type="Proteomes" id="UP000235145">
    <property type="component" value="Unassembled WGS sequence"/>
</dbReference>
<accession>A0A9R1UTG9</accession>
<dbReference type="EMBL" id="NBSK02000008">
    <property type="protein sequence ID" value="KAJ0192615.1"/>
    <property type="molecule type" value="Genomic_DNA"/>
</dbReference>
<evidence type="ECO:0000313" key="2">
    <source>
        <dbReference type="EMBL" id="KAJ0192615.1"/>
    </source>
</evidence>
<keyword evidence="3" id="KW-1185">Reference proteome</keyword>
<dbReference type="AlphaFoldDB" id="A0A9R1UTG9"/>
<evidence type="ECO:0000313" key="3">
    <source>
        <dbReference type="Proteomes" id="UP000235145"/>
    </source>
</evidence>
<evidence type="ECO:0000256" key="1">
    <source>
        <dbReference type="SAM" id="MobiDB-lite"/>
    </source>
</evidence>
<comment type="caution">
    <text evidence="2">The sequence shown here is derived from an EMBL/GenBank/DDBJ whole genome shotgun (WGS) entry which is preliminary data.</text>
</comment>
<proteinExistence type="predicted"/>